<evidence type="ECO:0000313" key="2">
    <source>
        <dbReference type="EMBL" id="SHK16645.1"/>
    </source>
</evidence>
<dbReference type="PRINTS" id="PR00445">
    <property type="entry name" value="HUPFHYPC"/>
</dbReference>
<comment type="similarity">
    <text evidence="1">Belongs to the HupF/HypC family.</text>
</comment>
<dbReference type="PROSITE" id="PS01097">
    <property type="entry name" value="HUPF_HYPC"/>
    <property type="match status" value="1"/>
</dbReference>
<dbReference type="FunFam" id="2.30.30.140:FF:000022">
    <property type="entry name" value="Hydrogenase assembly chaperone HybG"/>
    <property type="match status" value="1"/>
</dbReference>
<organism evidence="2 3">
    <name type="scientific">Thermocrinis minervae</name>
    <dbReference type="NCBI Taxonomy" id="381751"/>
    <lineage>
        <taxon>Bacteria</taxon>
        <taxon>Pseudomonadati</taxon>
        <taxon>Aquificota</taxon>
        <taxon>Aquificia</taxon>
        <taxon>Aquificales</taxon>
        <taxon>Aquificaceae</taxon>
        <taxon>Thermocrinis</taxon>
    </lineage>
</organism>
<gene>
    <name evidence="2" type="ORF">SAMN05444391_0128</name>
</gene>
<evidence type="ECO:0000313" key="3">
    <source>
        <dbReference type="Proteomes" id="UP000189810"/>
    </source>
</evidence>
<dbReference type="GO" id="GO:1902670">
    <property type="term" value="F:carbon dioxide binding"/>
    <property type="evidence" value="ECO:0007669"/>
    <property type="project" value="TreeGrafter"/>
</dbReference>
<dbReference type="PANTHER" id="PTHR35177">
    <property type="entry name" value="HYDROGENASE MATURATION FACTOR HYBG"/>
    <property type="match status" value="1"/>
</dbReference>
<dbReference type="Gene3D" id="2.30.30.140">
    <property type="match status" value="1"/>
</dbReference>
<name>A0A1M6Q935_9AQUI</name>
<proteinExistence type="inferred from homology"/>
<dbReference type="EMBL" id="LT670846">
    <property type="protein sequence ID" value="SHK16645.1"/>
    <property type="molecule type" value="Genomic_DNA"/>
</dbReference>
<accession>A0A1M6Q935</accession>
<dbReference type="NCBIfam" id="TIGR00074">
    <property type="entry name" value="hypC_hupF"/>
    <property type="match status" value="1"/>
</dbReference>
<dbReference type="SUPFAM" id="SSF159127">
    <property type="entry name" value="HupF/HypC-like"/>
    <property type="match status" value="1"/>
</dbReference>
<sequence>MCLAIPSRVVEIYDNATALVEVFGAKRIVSLELMQEDVNVGDYVLVHVGFAIGKLTPQEAQESLQLFEDLIQEEL</sequence>
<dbReference type="InterPro" id="IPR019812">
    <property type="entry name" value="Hydgase_assmbl_chp_CS"/>
</dbReference>
<dbReference type="GO" id="GO:0005506">
    <property type="term" value="F:iron ion binding"/>
    <property type="evidence" value="ECO:0007669"/>
    <property type="project" value="TreeGrafter"/>
</dbReference>
<dbReference type="OrthoDB" id="9806017at2"/>
<dbReference type="Proteomes" id="UP000189810">
    <property type="component" value="Chromosome I"/>
</dbReference>
<dbReference type="AlphaFoldDB" id="A0A1M6Q935"/>
<dbReference type="GO" id="GO:0051604">
    <property type="term" value="P:protein maturation"/>
    <property type="evidence" value="ECO:0007669"/>
    <property type="project" value="TreeGrafter"/>
</dbReference>
<reference evidence="2 3" key="1">
    <citation type="submission" date="2016-11" db="EMBL/GenBank/DDBJ databases">
        <authorList>
            <person name="Jaros S."/>
            <person name="Januszkiewicz K."/>
            <person name="Wedrychowicz H."/>
        </authorList>
    </citation>
    <scope>NUCLEOTIDE SEQUENCE [LARGE SCALE GENOMIC DNA]</scope>
    <source>
        <strain evidence="2 3">DSM 19557</strain>
    </source>
</reference>
<dbReference type="RefSeq" id="WP_079653334.1">
    <property type="nucleotide sequence ID" value="NZ_LT670846.1"/>
</dbReference>
<dbReference type="Pfam" id="PF01455">
    <property type="entry name" value="HupF_HypC"/>
    <property type="match status" value="1"/>
</dbReference>
<evidence type="ECO:0000256" key="1">
    <source>
        <dbReference type="ARBA" id="ARBA00006018"/>
    </source>
</evidence>
<protein>
    <submittedName>
        <fullName evidence="2">Hydrogenase maturation protein HypC</fullName>
    </submittedName>
</protein>
<dbReference type="InterPro" id="IPR001109">
    <property type="entry name" value="Hydrogenase_HupF/HypC"/>
</dbReference>
<dbReference type="PANTHER" id="PTHR35177:SF2">
    <property type="entry name" value="HYDROGENASE MATURATION FACTOR HYBG"/>
    <property type="match status" value="1"/>
</dbReference>
<dbReference type="STRING" id="381751.SAMN05444391_0128"/>
<keyword evidence="3" id="KW-1185">Reference proteome</keyword>